<comment type="caution">
    <text evidence="2">The sequence shown here is derived from an EMBL/GenBank/DDBJ whole genome shotgun (WGS) entry which is preliminary data.</text>
</comment>
<reference evidence="2" key="2">
    <citation type="submission" date="2020-09" db="EMBL/GenBank/DDBJ databases">
        <authorList>
            <person name="Sun Q."/>
            <person name="Kim S."/>
        </authorList>
    </citation>
    <scope>NUCLEOTIDE SEQUENCE</scope>
    <source>
        <strain evidence="2">KCTC 42731</strain>
    </source>
</reference>
<evidence type="ECO:0000256" key="1">
    <source>
        <dbReference type="SAM" id="Phobius"/>
    </source>
</evidence>
<reference evidence="2" key="1">
    <citation type="journal article" date="2014" name="Int. J. Syst. Evol. Microbiol.">
        <title>Complete genome sequence of Corynebacterium casei LMG S-19264T (=DSM 44701T), isolated from a smear-ripened cheese.</title>
        <authorList>
            <consortium name="US DOE Joint Genome Institute (JGI-PGF)"/>
            <person name="Walter F."/>
            <person name="Albersmeier A."/>
            <person name="Kalinowski J."/>
            <person name="Ruckert C."/>
        </authorList>
    </citation>
    <scope>NUCLEOTIDE SEQUENCE</scope>
    <source>
        <strain evidence="2">KCTC 42731</strain>
    </source>
</reference>
<sequence length="78" mass="9154">MAPPWHGEKVNLFIRLLAIVFILCALIAFRSLVEHRDDIFIDADWRDYIGLMFAPYVFLLFLKVAVTGYAPKTWLPWK</sequence>
<feature type="transmembrane region" description="Helical" evidence="1">
    <location>
        <begin position="45"/>
        <end position="70"/>
    </location>
</feature>
<evidence type="ECO:0000313" key="2">
    <source>
        <dbReference type="EMBL" id="GHF94463.1"/>
    </source>
</evidence>
<dbReference type="Proteomes" id="UP000623842">
    <property type="component" value="Unassembled WGS sequence"/>
</dbReference>
<dbReference type="RefSeq" id="WP_189770715.1">
    <property type="nucleotide sequence ID" value="NZ_BNCK01000005.1"/>
</dbReference>
<protein>
    <submittedName>
        <fullName evidence="2">Uncharacterized protein</fullName>
    </submittedName>
</protein>
<gene>
    <name evidence="2" type="ORF">GCM10017161_23390</name>
</gene>
<proteinExistence type="predicted"/>
<name>A0A919BKA9_9GAMM</name>
<keyword evidence="1" id="KW-1133">Transmembrane helix</keyword>
<evidence type="ECO:0000313" key="3">
    <source>
        <dbReference type="Proteomes" id="UP000623842"/>
    </source>
</evidence>
<feature type="transmembrane region" description="Helical" evidence="1">
    <location>
        <begin position="12"/>
        <end position="33"/>
    </location>
</feature>
<accession>A0A919BKA9</accession>
<dbReference type="AlphaFoldDB" id="A0A919BKA9"/>
<keyword evidence="1" id="KW-0812">Transmembrane</keyword>
<keyword evidence="3" id="KW-1185">Reference proteome</keyword>
<organism evidence="2 3">
    <name type="scientific">Thalassotalea marina</name>
    <dbReference type="NCBI Taxonomy" id="1673741"/>
    <lineage>
        <taxon>Bacteria</taxon>
        <taxon>Pseudomonadati</taxon>
        <taxon>Pseudomonadota</taxon>
        <taxon>Gammaproteobacteria</taxon>
        <taxon>Alteromonadales</taxon>
        <taxon>Colwelliaceae</taxon>
        <taxon>Thalassotalea</taxon>
    </lineage>
</organism>
<keyword evidence="1" id="KW-0472">Membrane</keyword>
<dbReference type="EMBL" id="BNCK01000005">
    <property type="protein sequence ID" value="GHF94463.1"/>
    <property type="molecule type" value="Genomic_DNA"/>
</dbReference>